<feature type="domain" description="AMP-dependent synthetase/ligase" evidence="12">
    <location>
        <begin position="159"/>
        <end position="511"/>
    </location>
</feature>
<accession>A0AA36F300</accession>
<name>A0AA36F300_OCTVU</name>
<evidence type="ECO:0000256" key="9">
    <source>
        <dbReference type="ARBA" id="ARBA00023128"/>
    </source>
</evidence>
<dbReference type="GO" id="GO:0031956">
    <property type="term" value="F:medium-chain fatty acid-CoA ligase activity"/>
    <property type="evidence" value="ECO:0007669"/>
    <property type="project" value="UniProtKB-EC"/>
</dbReference>
<evidence type="ECO:0000256" key="11">
    <source>
        <dbReference type="ARBA" id="ARBA00048477"/>
    </source>
</evidence>
<dbReference type="FunFam" id="3.30.300.30:FF:000005">
    <property type="entry name" value="Acyl-coenzyme A synthetase ACSM5, mitochondrial"/>
    <property type="match status" value="1"/>
</dbReference>
<keyword evidence="5" id="KW-0547">Nucleotide-binding</keyword>
<dbReference type="GO" id="GO:0005759">
    <property type="term" value="C:mitochondrial matrix"/>
    <property type="evidence" value="ECO:0007669"/>
    <property type="project" value="TreeGrafter"/>
</dbReference>
<feature type="domain" description="AMP-binding enzyme C-terminal" evidence="13">
    <location>
        <begin position="576"/>
        <end position="656"/>
    </location>
</feature>
<dbReference type="InterPro" id="IPR042099">
    <property type="entry name" value="ANL_N_sf"/>
</dbReference>
<keyword evidence="4" id="KW-0479">Metal-binding</keyword>
<dbReference type="GO" id="GO:0005524">
    <property type="term" value="F:ATP binding"/>
    <property type="evidence" value="ECO:0007669"/>
    <property type="project" value="UniProtKB-KW"/>
</dbReference>
<dbReference type="Proteomes" id="UP001162480">
    <property type="component" value="Chromosome 5"/>
</dbReference>
<dbReference type="PANTHER" id="PTHR43605:SF10">
    <property type="entry name" value="ACYL-COA SYNTHETASE MEDIUM CHAIN FAMILY MEMBER 3"/>
    <property type="match status" value="1"/>
</dbReference>
<dbReference type="AlphaFoldDB" id="A0AA36F300"/>
<dbReference type="Pfam" id="PF13193">
    <property type="entry name" value="AMP-binding_C"/>
    <property type="match status" value="1"/>
</dbReference>
<evidence type="ECO:0000256" key="8">
    <source>
        <dbReference type="ARBA" id="ARBA00023098"/>
    </source>
</evidence>
<proteinExistence type="inferred from homology"/>
<evidence type="ECO:0000256" key="2">
    <source>
        <dbReference type="ARBA" id="ARBA00006432"/>
    </source>
</evidence>
<comment type="similarity">
    <text evidence="2">Belongs to the ATP-dependent AMP-binding enzyme family.</text>
</comment>
<dbReference type="Gene3D" id="3.40.50.12780">
    <property type="entry name" value="N-terminal domain of ligase-like"/>
    <property type="match status" value="2"/>
</dbReference>
<gene>
    <name evidence="14" type="ORF">OCTVUL_1B016482</name>
</gene>
<evidence type="ECO:0000313" key="15">
    <source>
        <dbReference type="Proteomes" id="UP001162480"/>
    </source>
</evidence>
<dbReference type="InterPro" id="IPR051087">
    <property type="entry name" value="Mitochondrial_ACSM"/>
</dbReference>
<keyword evidence="3" id="KW-0436">Ligase</keyword>
<sequence>MRASNHKISILTVVKYKPENVFSLVVTNILQVSCGLQKGDFVMIILPRIPEWWLLNLAAFKAGYKKFYFSNLTTFSYGNKLYSNYMRLSSSYVTSRLKRNTFPNSCCYISNLSNSPTTITSYEEERKTFSVNVPDFFNFTSDVIQHWATCQKDDENPTKALAFWWIDDNGQEIKWTFKDLIKLTNKVTNILQVSCGLQKGDCVMIILPRIPEWWLLNLAAFKAGTIACPGTIQLRAADIKYRLLKSGAKCIVASDETRSFIDECADSCPDLKKKLYVGSQSSKCSSWLNFTELMDTASDSAEGVKTRASDPMMWFFTSGTTSHPKMTEHTHASYGIASLSITRYLLTATPTDVIWNLADTGWAKSAWSSLFAPWLGGACVFIHHTTNHKFDSNSLLQILEKYNISVFCAPPTALRLFVQEDLSKYKFKSLRHCVSGGEPVNEELISQWKKGTGLELYEVYGQTETTLLCGNYPFLERKIGSMGKASPGINLQIVNDEGEVQPPGTLGNLAICCKPDRPVGLFSRYVSEPKLTESVFRGDYYLTGDKCKMDEDGYIWFIGRNDDIILSSGYRIGPFEVESALIQHPAVLESAVVRSPDPVRGEIVMAFVILAQKYQNSNTDELKKELQEHVKSITAPYKYPRRIKFVTELPKTISGKIRRVELRKPEWQID</sequence>
<dbReference type="PANTHER" id="PTHR43605">
    <property type="entry name" value="ACYL-COENZYME A SYNTHETASE"/>
    <property type="match status" value="1"/>
</dbReference>
<keyword evidence="6" id="KW-0067">ATP-binding</keyword>
<evidence type="ECO:0000256" key="4">
    <source>
        <dbReference type="ARBA" id="ARBA00022723"/>
    </source>
</evidence>
<keyword evidence="8" id="KW-0443">Lipid metabolism</keyword>
<evidence type="ECO:0000259" key="13">
    <source>
        <dbReference type="Pfam" id="PF13193"/>
    </source>
</evidence>
<dbReference type="Gene3D" id="3.30.300.30">
    <property type="match status" value="1"/>
</dbReference>
<comment type="catalytic activity">
    <reaction evidence="11">
        <text>a medium-chain fatty acid + ATP + CoA = a medium-chain fatty acyl-CoA + AMP + diphosphate</text>
        <dbReference type="Rhea" id="RHEA:48340"/>
        <dbReference type="ChEBI" id="CHEBI:30616"/>
        <dbReference type="ChEBI" id="CHEBI:33019"/>
        <dbReference type="ChEBI" id="CHEBI:57287"/>
        <dbReference type="ChEBI" id="CHEBI:59558"/>
        <dbReference type="ChEBI" id="CHEBI:90546"/>
        <dbReference type="ChEBI" id="CHEBI:456215"/>
        <dbReference type="EC" id="6.2.1.2"/>
    </reaction>
    <physiologicalReaction direction="left-to-right" evidence="11">
        <dbReference type="Rhea" id="RHEA:48341"/>
    </physiologicalReaction>
</comment>
<comment type="subcellular location">
    <subcellularLocation>
        <location evidence="1">Mitochondrion</location>
    </subcellularLocation>
</comment>
<protein>
    <recommendedName>
        <fullName evidence="10">medium-chain acyl-CoA ligase</fullName>
        <ecNumber evidence="10">6.2.1.2</ecNumber>
    </recommendedName>
</protein>
<evidence type="ECO:0000256" key="5">
    <source>
        <dbReference type="ARBA" id="ARBA00022741"/>
    </source>
</evidence>
<dbReference type="GO" id="GO:0004321">
    <property type="term" value="F:fatty-acyl-CoA synthase activity"/>
    <property type="evidence" value="ECO:0007669"/>
    <property type="project" value="TreeGrafter"/>
</dbReference>
<dbReference type="InterPro" id="IPR025110">
    <property type="entry name" value="AMP-bd_C"/>
</dbReference>
<evidence type="ECO:0000313" key="14">
    <source>
        <dbReference type="EMBL" id="CAI9722572.1"/>
    </source>
</evidence>
<evidence type="ECO:0000256" key="7">
    <source>
        <dbReference type="ARBA" id="ARBA00022842"/>
    </source>
</evidence>
<dbReference type="GO" id="GO:0046872">
    <property type="term" value="F:metal ion binding"/>
    <property type="evidence" value="ECO:0007669"/>
    <property type="project" value="UniProtKB-KW"/>
</dbReference>
<reference evidence="14" key="1">
    <citation type="submission" date="2023-08" db="EMBL/GenBank/DDBJ databases">
        <authorList>
            <person name="Alioto T."/>
            <person name="Alioto T."/>
            <person name="Gomez Garrido J."/>
        </authorList>
    </citation>
    <scope>NUCLEOTIDE SEQUENCE</scope>
</reference>
<keyword evidence="15" id="KW-1185">Reference proteome</keyword>
<dbReference type="InterPro" id="IPR045851">
    <property type="entry name" value="AMP-bd_C_sf"/>
</dbReference>
<keyword evidence="7" id="KW-0460">Magnesium</keyword>
<dbReference type="Pfam" id="PF00501">
    <property type="entry name" value="AMP-binding"/>
    <property type="match status" value="1"/>
</dbReference>
<organism evidence="14 15">
    <name type="scientific">Octopus vulgaris</name>
    <name type="common">Common octopus</name>
    <dbReference type="NCBI Taxonomy" id="6645"/>
    <lineage>
        <taxon>Eukaryota</taxon>
        <taxon>Metazoa</taxon>
        <taxon>Spiralia</taxon>
        <taxon>Lophotrochozoa</taxon>
        <taxon>Mollusca</taxon>
        <taxon>Cephalopoda</taxon>
        <taxon>Coleoidea</taxon>
        <taxon>Octopodiformes</taxon>
        <taxon>Octopoda</taxon>
        <taxon>Incirrata</taxon>
        <taxon>Octopodidae</taxon>
        <taxon>Octopus</taxon>
    </lineage>
</organism>
<dbReference type="InterPro" id="IPR000873">
    <property type="entry name" value="AMP-dep_synth/lig_dom"/>
</dbReference>
<dbReference type="FunFam" id="3.40.50.12780:FF:000007">
    <property type="entry name" value="Acyl-coenzyme A synthetase ACSM2A, mitochondrial"/>
    <property type="match status" value="1"/>
</dbReference>
<evidence type="ECO:0000256" key="10">
    <source>
        <dbReference type="ARBA" id="ARBA00039009"/>
    </source>
</evidence>
<evidence type="ECO:0000256" key="1">
    <source>
        <dbReference type="ARBA" id="ARBA00004173"/>
    </source>
</evidence>
<evidence type="ECO:0000256" key="6">
    <source>
        <dbReference type="ARBA" id="ARBA00022840"/>
    </source>
</evidence>
<evidence type="ECO:0000259" key="12">
    <source>
        <dbReference type="Pfam" id="PF00501"/>
    </source>
</evidence>
<dbReference type="EC" id="6.2.1.2" evidence="10"/>
<evidence type="ECO:0000256" key="3">
    <source>
        <dbReference type="ARBA" id="ARBA00022598"/>
    </source>
</evidence>
<dbReference type="GO" id="GO:0006637">
    <property type="term" value="P:acyl-CoA metabolic process"/>
    <property type="evidence" value="ECO:0007669"/>
    <property type="project" value="TreeGrafter"/>
</dbReference>
<dbReference type="GO" id="GO:0006633">
    <property type="term" value="P:fatty acid biosynthetic process"/>
    <property type="evidence" value="ECO:0007669"/>
    <property type="project" value="TreeGrafter"/>
</dbReference>
<dbReference type="SUPFAM" id="SSF56801">
    <property type="entry name" value="Acetyl-CoA synthetase-like"/>
    <property type="match status" value="2"/>
</dbReference>
<keyword evidence="9" id="KW-0496">Mitochondrion</keyword>
<dbReference type="EMBL" id="OX597818">
    <property type="protein sequence ID" value="CAI9722572.1"/>
    <property type="molecule type" value="Genomic_DNA"/>
</dbReference>